<feature type="binding site" evidence="6 7">
    <location>
        <position position="82"/>
    </location>
    <ligand>
        <name>S-adenosyl-L-methionine</name>
        <dbReference type="ChEBI" id="CHEBI:59789"/>
    </ligand>
</feature>
<evidence type="ECO:0000313" key="9">
    <source>
        <dbReference type="EMBL" id="ATG97446.1"/>
    </source>
</evidence>
<evidence type="ECO:0000256" key="6">
    <source>
        <dbReference type="HAMAP-Rule" id="MF_01885"/>
    </source>
</evidence>
<dbReference type="GO" id="GO:0003723">
    <property type="term" value="F:RNA binding"/>
    <property type="evidence" value="ECO:0007669"/>
    <property type="project" value="InterPro"/>
</dbReference>
<protein>
    <recommendedName>
        <fullName evidence="6">Putative tRNA (cytidine(34)-2'-O)-methyltransferase</fullName>
        <ecNumber evidence="6">2.1.1.207</ecNumber>
    </recommendedName>
    <alternativeName>
        <fullName evidence="6">tRNA (cytidine/uridine-2'-O-)-methyltransferase</fullName>
    </alternativeName>
</protein>
<dbReference type="GO" id="GO:0005737">
    <property type="term" value="C:cytoplasm"/>
    <property type="evidence" value="ECO:0007669"/>
    <property type="project" value="UniProtKB-SubCell"/>
</dbReference>
<evidence type="ECO:0000256" key="4">
    <source>
        <dbReference type="ARBA" id="ARBA00022691"/>
    </source>
</evidence>
<dbReference type="EC" id="2.1.1.207" evidence="6"/>
<proteinExistence type="inferred from homology"/>
<dbReference type="GO" id="GO:0141102">
    <property type="term" value="F:tRNA (5-carboxymethylaminomethyluridine(34)-2'-O)-methyltransferase activity"/>
    <property type="evidence" value="ECO:0007669"/>
    <property type="project" value="RHEA"/>
</dbReference>
<dbReference type="Pfam" id="PF00588">
    <property type="entry name" value="SpoU_methylase"/>
    <property type="match status" value="1"/>
</dbReference>
<dbReference type="CDD" id="cd18094">
    <property type="entry name" value="SpoU-like_TrmL"/>
    <property type="match status" value="1"/>
</dbReference>
<keyword evidence="2 6" id="KW-0489">Methyltransferase</keyword>
<dbReference type="KEGG" id="mlac:CP520_01575"/>
<evidence type="ECO:0000259" key="8">
    <source>
        <dbReference type="Pfam" id="PF00588"/>
    </source>
</evidence>
<evidence type="ECO:0000256" key="7">
    <source>
        <dbReference type="PIRSR" id="PIRSR029256-1"/>
    </source>
</evidence>
<keyword evidence="4 6" id="KW-0949">S-adenosyl-L-methionine</keyword>
<dbReference type="GO" id="GO:0002130">
    <property type="term" value="P:wobble position ribose methylation"/>
    <property type="evidence" value="ECO:0007669"/>
    <property type="project" value="TreeGrafter"/>
</dbReference>
<comment type="catalytic activity">
    <reaction evidence="6">
        <text>cytidine(34) in tRNA + S-adenosyl-L-methionine = 2'-O-methylcytidine(34) in tRNA + S-adenosyl-L-homocysteine + H(+)</text>
        <dbReference type="Rhea" id="RHEA:43084"/>
        <dbReference type="Rhea" id="RHEA-COMP:10331"/>
        <dbReference type="Rhea" id="RHEA-COMP:10332"/>
        <dbReference type="ChEBI" id="CHEBI:15378"/>
        <dbReference type="ChEBI" id="CHEBI:57856"/>
        <dbReference type="ChEBI" id="CHEBI:59789"/>
        <dbReference type="ChEBI" id="CHEBI:74495"/>
        <dbReference type="ChEBI" id="CHEBI:82748"/>
        <dbReference type="EC" id="2.1.1.207"/>
    </reaction>
</comment>
<dbReference type="PANTHER" id="PTHR42971:SF1">
    <property type="entry name" value="TRNA (CYTIDINE(34)-2'-O)-METHYLTRANSFERASE"/>
    <property type="match status" value="1"/>
</dbReference>
<accession>A0A291IRV9</accession>
<evidence type="ECO:0000256" key="2">
    <source>
        <dbReference type="ARBA" id="ARBA00022603"/>
    </source>
</evidence>
<dbReference type="SUPFAM" id="SSF75217">
    <property type="entry name" value="alpha/beta knot"/>
    <property type="match status" value="1"/>
</dbReference>
<feature type="domain" description="tRNA/rRNA methyltransferase SpoU type" evidence="8">
    <location>
        <begin position="6"/>
        <end position="146"/>
    </location>
</feature>
<feature type="binding site" evidence="6 7">
    <location>
        <position position="136"/>
    </location>
    <ligand>
        <name>S-adenosyl-L-methionine</name>
        <dbReference type="ChEBI" id="CHEBI:59789"/>
    </ligand>
</feature>
<feature type="binding site" evidence="6 7">
    <location>
        <position position="107"/>
    </location>
    <ligand>
        <name>S-adenosyl-L-methionine</name>
        <dbReference type="ChEBI" id="CHEBI:59789"/>
    </ligand>
</feature>
<keyword evidence="10" id="KW-1185">Reference proteome</keyword>
<reference evidence="9 10" key="1">
    <citation type="submission" date="2017-09" db="EMBL/GenBank/DDBJ databases">
        <title>SPAdes assembly of the Mesoplasma lactucae genome.</title>
        <authorList>
            <person name="Knight T.F."/>
            <person name="Rubinstein R."/>
            <person name="Citino T."/>
        </authorList>
    </citation>
    <scope>NUCLEOTIDE SEQUENCE [LARGE SCALE GENOMIC DNA]</scope>
    <source>
        <strain evidence="9 10">831-C4</strain>
    </source>
</reference>
<dbReference type="RefSeq" id="WP_096862734.1">
    <property type="nucleotide sequence ID" value="NZ_CP023668.1"/>
</dbReference>
<gene>
    <name evidence="9" type="ORF">CP520_01575</name>
</gene>
<evidence type="ECO:0000256" key="1">
    <source>
        <dbReference type="ARBA" id="ARBA00022490"/>
    </source>
</evidence>
<evidence type="ECO:0000256" key="5">
    <source>
        <dbReference type="ARBA" id="ARBA00022694"/>
    </source>
</evidence>
<comment type="subcellular location">
    <subcellularLocation>
        <location evidence="6">Cytoplasm</location>
    </subcellularLocation>
</comment>
<comment type="catalytic activity">
    <reaction evidence="6">
        <text>5-carboxymethylaminomethyluridine(34) in tRNA(Leu) + S-adenosyl-L-methionine = 5-carboxymethylaminomethyl-2'-O-methyluridine(34) in tRNA(Leu) + S-adenosyl-L-homocysteine + H(+)</text>
        <dbReference type="Rhea" id="RHEA:43088"/>
        <dbReference type="Rhea" id="RHEA-COMP:10333"/>
        <dbReference type="Rhea" id="RHEA-COMP:10334"/>
        <dbReference type="ChEBI" id="CHEBI:15378"/>
        <dbReference type="ChEBI" id="CHEBI:57856"/>
        <dbReference type="ChEBI" id="CHEBI:59789"/>
        <dbReference type="ChEBI" id="CHEBI:74508"/>
        <dbReference type="ChEBI" id="CHEBI:74511"/>
        <dbReference type="EC" id="2.1.1.207"/>
    </reaction>
</comment>
<dbReference type="HAMAP" id="MF_01885">
    <property type="entry name" value="tRNA_methyltr_TrmL"/>
    <property type="match status" value="1"/>
</dbReference>
<dbReference type="EMBL" id="CP023668">
    <property type="protein sequence ID" value="ATG97446.1"/>
    <property type="molecule type" value="Genomic_DNA"/>
</dbReference>
<feature type="binding site" evidence="6 7">
    <location>
        <position position="128"/>
    </location>
    <ligand>
        <name>S-adenosyl-L-methionine</name>
        <dbReference type="ChEBI" id="CHEBI:59789"/>
    </ligand>
</feature>
<sequence length="179" mass="20967">MGMRKVNIVLFEPEIANNTAAIMRTCVAFDMRLHIIEPLGFILNEHNMSRGSANEYKKVDMIRYDNWADFEKKHPNTPLYCLSRYGQKPISDFNFTEIEDEVYLMFGRESTGIDKEILYNHFDTTFRIPMVKDARSINIANTVGIASAEVLRQWDYPGLEKKETQRGADYILSRRWEKE</sequence>
<comment type="function">
    <text evidence="6">Could methylate the ribose at the nucleotide 34 wobble position in tRNA.</text>
</comment>
<comment type="similarity">
    <text evidence="6">Belongs to the class IV-like SAM-binding methyltransferase superfamily. RNA methyltransferase TrmH family. TrmL subfamily.</text>
</comment>
<dbReference type="AlphaFoldDB" id="A0A291IRV9"/>
<dbReference type="Proteomes" id="UP000232227">
    <property type="component" value="Chromosome"/>
</dbReference>
<dbReference type="InterPro" id="IPR016914">
    <property type="entry name" value="TrmL"/>
</dbReference>
<keyword evidence="1 6" id="KW-0963">Cytoplasm</keyword>
<dbReference type="GO" id="GO:0141098">
    <property type="term" value="F:tRNA (cytidine(34)-2'-O)-methyltransferase activity"/>
    <property type="evidence" value="ECO:0007669"/>
    <property type="project" value="RHEA"/>
</dbReference>
<evidence type="ECO:0000313" key="10">
    <source>
        <dbReference type="Proteomes" id="UP000232227"/>
    </source>
</evidence>
<keyword evidence="3 6" id="KW-0808">Transferase</keyword>
<dbReference type="InterPro" id="IPR029028">
    <property type="entry name" value="Alpha/beta_knot_MTases"/>
</dbReference>
<evidence type="ECO:0000256" key="3">
    <source>
        <dbReference type="ARBA" id="ARBA00022679"/>
    </source>
</evidence>
<name>A0A291IRV9_9MOLU</name>
<dbReference type="PIRSF" id="PIRSF029256">
    <property type="entry name" value="SpoU_TrmH_prd"/>
    <property type="match status" value="1"/>
</dbReference>
<dbReference type="OrthoDB" id="9789043at2"/>
<dbReference type="Gene3D" id="3.40.1280.10">
    <property type="match status" value="1"/>
</dbReference>
<dbReference type="PANTHER" id="PTHR42971">
    <property type="entry name" value="TRNA (CYTIDINE(34)-2'-O)-METHYLTRANSFERASE"/>
    <property type="match status" value="1"/>
</dbReference>
<dbReference type="InterPro" id="IPR029026">
    <property type="entry name" value="tRNA_m1G_MTases_N"/>
</dbReference>
<organism evidence="9 10">
    <name type="scientific">Mesoplasma lactucae ATCC 49193</name>
    <dbReference type="NCBI Taxonomy" id="81460"/>
    <lineage>
        <taxon>Bacteria</taxon>
        <taxon>Bacillati</taxon>
        <taxon>Mycoplasmatota</taxon>
        <taxon>Mollicutes</taxon>
        <taxon>Entomoplasmatales</taxon>
        <taxon>Entomoplasmataceae</taxon>
        <taxon>Mesoplasma</taxon>
    </lineage>
</organism>
<keyword evidence="5 6" id="KW-0819">tRNA processing</keyword>
<dbReference type="InterPro" id="IPR001537">
    <property type="entry name" value="SpoU_MeTrfase"/>
</dbReference>